<dbReference type="InterPro" id="IPR045175">
    <property type="entry name" value="M28_fam"/>
</dbReference>
<dbReference type="AlphaFoldDB" id="A0A0K1EMU7"/>
<dbReference type="KEGG" id="ccro:CMC5_063920"/>
<proteinExistence type="predicted"/>
<dbReference type="PANTHER" id="PTHR12147">
    <property type="entry name" value="METALLOPEPTIDASE M28 FAMILY MEMBER"/>
    <property type="match status" value="1"/>
</dbReference>
<dbReference type="Proteomes" id="UP000067626">
    <property type="component" value="Chromosome"/>
</dbReference>
<dbReference type="STRING" id="52.CMC5_063920"/>
<dbReference type="PANTHER" id="PTHR12147:SF26">
    <property type="entry name" value="PEPTIDASE M28 DOMAIN-CONTAINING PROTEIN"/>
    <property type="match status" value="1"/>
</dbReference>
<organism evidence="3 4">
    <name type="scientific">Chondromyces crocatus</name>
    <dbReference type="NCBI Taxonomy" id="52"/>
    <lineage>
        <taxon>Bacteria</taxon>
        <taxon>Pseudomonadati</taxon>
        <taxon>Myxococcota</taxon>
        <taxon>Polyangia</taxon>
        <taxon>Polyangiales</taxon>
        <taxon>Polyangiaceae</taxon>
        <taxon>Chondromyces</taxon>
    </lineage>
</organism>
<feature type="region of interest" description="Disordered" evidence="1">
    <location>
        <begin position="1"/>
        <end position="25"/>
    </location>
</feature>
<dbReference type="Gene3D" id="3.40.630.10">
    <property type="entry name" value="Zn peptidases"/>
    <property type="match status" value="1"/>
</dbReference>
<sequence>MQTPPGASTRAEPSTSTPAPEDVPSLSAEGALDEIAWARHFIARVVEACPRRASTSDDEARAHAMVEGEMKALGLATERQVFTWNQSLYASLALHFGLGALGTLVAGRSPLLGLALHGGAAASYLADSTRKAFFLRRLLPFRLSQNVLGTLPATTEAPRLRVVFLAHVDAAFTGLIFHPAVAARAATSPGPLAKPLRLATAALAGLSVLDLLDHSLGASRWRSLARWGLTIPPLLTAAFNLDVVLRREVVPGAMDDLSGVAALLLLARRLRAIKPDDVEFVFVATGCEEAGLGGAQALVEGMRGRWDRERTVVVGIDSPANGTLRYYLEGEILPVPLAPWLREALDRVAGSDVRFEEVKPHPIPVGGTDAIPFAAAGYAAASLGCVDPRTGTPRHYHLPTDTPENLEPEAIALSLDYLELLVGEIDAHFRAAD</sequence>
<feature type="domain" description="Peptidase M28" evidence="2">
    <location>
        <begin position="250"/>
        <end position="412"/>
    </location>
</feature>
<protein>
    <recommendedName>
        <fullName evidence="2">Peptidase M28 domain-containing protein</fullName>
    </recommendedName>
</protein>
<name>A0A0K1EMU7_CHOCO</name>
<dbReference type="GO" id="GO:0008235">
    <property type="term" value="F:metalloexopeptidase activity"/>
    <property type="evidence" value="ECO:0007669"/>
    <property type="project" value="InterPro"/>
</dbReference>
<gene>
    <name evidence="3" type="ORF">CMC5_063920</name>
</gene>
<dbReference type="GO" id="GO:0006508">
    <property type="term" value="P:proteolysis"/>
    <property type="evidence" value="ECO:0007669"/>
    <property type="project" value="InterPro"/>
</dbReference>
<dbReference type="Pfam" id="PF04389">
    <property type="entry name" value="Peptidase_M28"/>
    <property type="match status" value="1"/>
</dbReference>
<reference evidence="3 4" key="1">
    <citation type="submission" date="2015-07" db="EMBL/GenBank/DDBJ databases">
        <title>Genome analysis of myxobacterium Chondromyces crocatus Cm c5 reveals a high potential for natural compound synthesis and the genetic basis for the loss of fruiting body formation.</title>
        <authorList>
            <person name="Zaburannyi N."/>
            <person name="Bunk B."/>
            <person name="Maier J."/>
            <person name="Overmann J."/>
            <person name="Mueller R."/>
        </authorList>
    </citation>
    <scope>NUCLEOTIDE SEQUENCE [LARGE SCALE GENOMIC DNA]</scope>
    <source>
        <strain evidence="3 4">Cm c5</strain>
    </source>
</reference>
<dbReference type="EMBL" id="CP012159">
    <property type="protein sequence ID" value="AKT42169.1"/>
    <property type="molecule type" value="Genomic_DNA"/>
</dbReference>
<evidence type="ECO:0000256" key="1">
    <source>
        <dbReference type="SAM" id="MobiDB-lite"/>
    </source>
</evidence>
<dbReference type="OrthoDB" id="9778250at2"/>
<evidence type="ECO:0000313" key="4">
    <source>
        <dbReference type="Proteomes" id="UP000067626"/>
    </source>
</evidence>
<dbReference type="InterPro" id="IPR007484">
    <property type="entry name" value="Peptidase_M28"/>
</dbReference>
<dbReference type="RefSeq" id="WP_050433837.1">
    <property type="nucleotide sequence ID" value="NZ_CP012159.1"/>
</dbReference>
<accession>A0A0K1EMU7</accession>
<evidence type="ECO:0000259" key="2">
    <source>
        <dbReference type="Pfam" id="PF04389"/>
    </source>
</evidence>
<dbReference type="SUPFAM" id="SSF53187">
    <property type="entry name" value="Zn-dependent exopeptidases"/>
    <property type="match status" value="1"/>
</dbReference>
<feature type="compositionally biased region" description="Polar residues" evidence="1">
    <location>
        <begin position="1"/>
        <end position="18"/>
    </location>
</feature>
<keyword evidence="4" id="KW-1185">Reference proteome</keyword>
<evidence type="ECO:0000313" key="3">
    <source>
        <dbReference type="EMBL" id="AKT42169.1"/>
    </source>
</evidence>